<dbReference type="GO" id="GO:0005886">
    <property type="term" value="C:plasma membrane"/>
    <property type="evidence" value="ECO:0007669"/>
    <property type="project" value="TreeGrafter"/>
</dbReference>
<dbReference type="GO" id="GO:0071949">
    <property type="term" value="F:FAD binding"/>
    <property type="evidence" value="ECO:0007669"/>
    <property type="project" value="InterPro"/>
</dbReference>
<dbReference type="InterPro" id="IPR006094">
    <property type="entry name" value="Oxid_FAD_bind_N"/>
</dbReference>
<dbReference type="Gene3D" id="1.10.1060.10">
    <property type="entry name" value="Alpha-helical ferredoxin"/>
    <property type="match status" value="1"/>
</dbReference>
<dbReference type="AlphaFoldDB" id="A0A1Q8QHH6"/>
<dbReference type="SUPFAM" id="SSF46548">
    <property type="entry name" value="alpha-helical ferredoxin"/>
    <property type="match status" value="1"/>
</dbReference>
<dbReference type="InterPro" id="IPR016169">
    <property type="entry name" value="FAD-bd_PCMH_sub2"/>
</dbReference>
<proteinExistence type="predicted"/>
<comment type="caution">
    <text evidence="10">The sequence shown here is derived from an EMBL/GenBank/DDBJ whole genome shotgun (WGS) entry which is preliminary data.</text>
</comment>
<dbReference type="PANTHER" id="PTHR43255:SF1">
    <property type="entry name" value="IRON-SULFUR-BINDING OXIDOREDUCTASE FADF-RELATED"/>
    <property type="match status" value="1"/>
</dbReference>
<dbReference type="EMBL" id="MLBF01000069">
    <property type="protein sequence ID" value="OLN26803.1"/>
    <property type="molecule type" value="Genomic_DNA"/>
</dbReference>
<keyword evidence="2" id="KW-0285">Flavoprotein</keyword>
<dbReference type="Gene3D" id="3.30.465.10">
    <property type="match status" value="1"/>
</dbReference>
<evidence type="ECO:0000259" key="9">
    <source>
        <dbReference type="PROSITE" id="PS51387"/>
    </source>
</evidence>
<dbReference type="Pfam" id="PF02754">
    <property type="entry name" value="CCG"/>
    <property type="match status" value="2"/>
</dbReference>
<evidence type="ECO:0000259" key="8">
    <source>
        <dbReference type="PROSITE" id="PS51379"/>
    </source>
</evidence>
<evidence type="ECO:0000256" key="5">
    <source>
        <dbReference type="ARBA" id="ARBA00023002"/>
    </source>
</evidence>
<evidence type="ECO:0000256" key="1">
    <source>
        <dbReference type="ARBA" id="ARBA00022485"/>
    </source>
</evidence>
<dbReference type="GO" id="GO:0016491">
    <property type="term" value="F:oxidoreductase activity"/>
    <property type="evidence" value="ECO:0007669"/>
    <property type="project" value="UniProtKB-KW"/>
</dbReference>
<evidence type="ECO:0000256" key="6">
    <source>
        <dbReference type="ARBA" id="ARBA00023004"/>
    </source>
</evidence>
<keyword evidence="6" id="KW-0408">Iron</keyword>
<evidence type="ECO:0000313" key="10">
    <source>
        <dbReference type="EMBL" id="OLN26803.1"/>
    </source>
</evidence>
<keyword evidence="4" id="KW-0274">FAD</keyword>
<dbReference type="Pfam" id="PF01565">
    <property type="entry name" value="FAD_binding_4"/>
    <property type="match status" value="1"/>
</dbReference>
<dbReference type="InterPro" id="IPR016166">
    <property type="entry name" value="FAD-bd_PCMH"/>
</dbReference>
<evidence type="ECO:0000256" key="3">
    <source>
        <dbReference type="ARBA" id="ARBA00022723"/>
    </source>
</evidence>
<evidence type="ECO:0000256" key="7">
    <source>
        <dbReference type="ARBA" id="ARBA00023014"/>
    </source>
</evidence>
<dbReference type="InterPro" id="IPR017896">
    <property type="entry name" value="4Fe4S_Fe-S-bd"/>
</dbReference>
<evidence type="ECO:0000256" key="2">
    <source>
        <dbReference type="ARBA" id="ARBA00022630"/>
    </source>
</evidence>
<dbReference type="PROSITE" id="PS51387">
    <property type="entry name" value="FAD_PCMH"/>
    <property type="match status" value="1"/>
</dbReference>
<organism evidence="10 11">
    <name type="scientific">Desulfosporosinus metallidurans</name>
    <dbReference type="NCBI Taxonomy" id="1888891"/>
    <lineage>
        <taxon>Bacteria</taxon>
        <taxon>Bacillati</taxon>
        <taxon>Bacillota</taxon>
        <taxon>Clostridia</taxon>
        <taxon>Eubacteriales</taxon>
        <taxon>Desulfitobacteriaceae</taxon>
        <taxon>Desulfosporosinus</taxon>
    </lineage>
</organism>
<dbReference type="InterPro" id="IPR009051">
    <property type="entry name" value="Helical_ferredxn"/>
</dbReference>
<name>A0A1Q8QHH6_9FIRM</name>
<dbReference type="InterPro" id="IPR051460">
    <property type="entry name" value="HdrC_iron-sulfur_subunit"/>
</dbReference>
<dbReference type="Pfam" id="PF02913">
    <property type="entry name" value="FAD-oxidase_C"/>
    <property type="match status" value="1"/>
</dbReference>
<dbReference type="RefSeq" id="WP_075367107.1">
    <property type="nucleotide sequence ID" value="NZ_MLBF01000069.1"/>
</dbReference>
<sequence>MKQNLTTVQMSKIQEIFSDRVRFNKVERVVYSHDMGIMPEQIRAMIGCTPDGVVQPTSVGDVIALAKLAKEEKIPVVPRGAGSAGFGGSVPAKAGIVVDFVRMNKILDINTETMTATVEPGVIWNNLEKELSNRGLTLRAFPSSSNSSTVAGWVAQGGSGYGSYEFGDCLQNIVSVDVVLPDGQLKTFVGEDLHQVYSLCGITGSIVSVTVRAREKDEESVSLSAFPDMQSASEFLKALSEKNVPLWNVGLSTPAYVSLKQKALEHYVLPEDQYLVTMVFPKPRRSSVEHPIRELTTKYRGKIMREKLAVEEWDDKFYPMRFKKLGPTLVASEVVIPITEVAAFVGEIERKFKGAFALEGTMVGHDQISILGFMLSDERKLGFPLAYACALDVMDSGEKHGGKVFSVGMYFTDRAKTFYGEERLKNIWNFKQLVDPEGIMNPGKIIPISMDKQSPTKMLSAAMKVANAGSGLIGLAGRLLMKWQGDDFTSPLDDELTDDTFACAQCGYCRNVCTVFDAIPWESNSPRGKYFILNQYIKGKLPMDDEVGKALYPCTTCKKCDSVCQIRAHNAHHWMALRYEFNKNKLQNTGLRIIRDNVLNTGNFWGVPAEDRLKWLDVPTETHGKIAYWSGCWAGTIMDNMAQNATRIMDHLGIPFVHFRERERCCGLYLSLGGYKKEFQNLVRENLEMFKEAGIETIIFSCPGCYATFNENYQQMALEMGLECNIRFKHITVFLSELIADGRLKFTAPLSNTITYHDSCHVGRWFGHYDEPRSVIRAIPGIEFREMEHIKEEGLCCGLVSAFDSLPTVAQSGMKRVEEAVATGSEYLVTNCAGCGSQFNATCHAMGTEVQQMDLTELVARALGIPTMDPSEKVGVYMAQCVEMLKDSVLSPIVVPAEAKK</sequence>
<evidence type="ECO:0000256" key="4">
    <source>
        <dbReference type="ARBA" id="ARBA00022827"/>
    </source>
</evidence>
<dbReference type="Proteomes" id="UP000186102">
    <property type="component" value="Unassembled WGS sequence"/>
</dbReference>
<dbReference type="OrthoDB" id="9794954at2"/>
<dbReference type="PROSITE" id="PS51379">
    <property type="entry name" value="4FE4S_FER_2"/>
    <property type="match status" value="1"/>
</dbReference>
<keyword evidence="3" id="KW-0479">Metal-binding</keyword>
<dbReference type="InterPro" id="IPR004113">
    <property type="entry name" value="FAD-bd_oxidored_4_C"/>
</dbReference>
<dbReference type="InterPro" id="IPR016164">
    <property type="entry name" value="FAD-linked_Oxase-like_C"/>
</dbReference>
<dbReference type="PANTHER" id="PTHR43255">
    <property type="entry name" value="IRON-SULFUR-BINDING OXIDOREDUCTASE FADF-RELATED-RELATED"/>
    <property type="match status" value="1"/>
</dbReference>
<dbReference type="InterPro" id="IPR004017">
    <property type="entry name" value="Cys_rich_dom"/>
</dbReference>
<dbReference type="STRING" id="1888891.DSOL_4827"/>
<evidence type="ECO:0000313" key="11">
    <source>
        <dbReference type="Proteomes" id="UP000186102"/>
    </source>
</evidence>
<gene>
    <name evidence="10" type="ORF">DSOL_4827</name>
</gene>
<dbReference type="GO" id="GO:0046872">
    <property type="term" value="F:metal ion binding"/>
    <property type="evidence" value="ECO:0007669"/>
    <property type="project" value="UniProtKB-KW"/>
</dbReference>
<dbReference type="Pfam" id="PF13183">
    <property type="entry name" value="Fer4_8"/>
    <property type="match status" value="1"/>
</dbReference>
<protein>
    <submittedName>
        <fullName evidence="10">CoB--CoM heterodisulfide reductase 2 iron-sulfur subunit D</fullName>
    </submittedName>
</protein>
<keyword evidence="1" id="KW-0004">4Fe-4S</keyword>
<feature type="domain" description="FAD-binding PCMH-type" evidence="9">
    <location>
        <begin position="46"/>
        <end position="216"/>
    </location>
</feature>
<accession>A0A1Q8QHH6</accession>
<reference evidence="10 11" key="1">
    <citation type="submission" date="2016-09" db="EMBL/GenBank/DDBJ databases">
        <title>Complete genome of Desulfosporosinus sp. OL.</title>
        <authorList>
            <person name="Mardanov A."/>
            <person name="Beletsky A."/>
            <person name="Panova A."/>
            <person name="Karnachuk O."/>
            <person name="Ravin N."/>
        </authorList>
    </citation>
    <scope>NUCLEOTIDE SEQUENCE [LARGE SCALE GENOMIC DNA]</scope>
    <source>
        <strain evidence="10 11">OL</strain>
    </source>
</reference>
<dbReference type="GO" id="GO:0051539">
    <property type="term" value="F:4 iron, 4 sulfur cluster binding"/>
    <property type="evidence" value="ECO:0007669"/>
    <property type="project" value="UniProtKB-KW"/>
</dbReference>
<keyword evidence="5" id="KW-0560">Oxidoreductase</keyword>
<keyword evidence="11" id="KW-1185">Reference proteome</keyword>
<dbReference type="InterPro" id="IPR036318">
    <property type="entry name" value="FAD-bd_PCMH-like_sf"/>
</dbReference>
<dbReference type="SUPFAM" id="SSF56176">
    <property type="entry name" value="FAD-binding/transporter-associated domain-like"/>
    <property type="match status" value="1"/>
</dbReference>
<feature type="domain" description="4Fe-4S ferredoxin-type" evidence="8">
    <location>
        <begin position="494"/>
        <end position="524"/>
    </location>
</feature>
<keyword evidence="7" id="KW-0411">Iron-sulfur</keyword>
<dbReference type="SUPFAM" id="SSF55103">
    <property type="entry name" value="FAD-linked oxidases, C-terminal domain"/>
    <property type="match status" value="1"/>
</dbReference>